<keyword evidence="4" id="KW-0677">Repeat</keyword>
<dbReference type="PANTHER" id="PTHR47249">
    <property type="entry name" value="VACUOLAR PROTEIN 8"/>
    <property type="match status" value="1"/>
</dbReference>
<dbReference type="Gene3D" id="1.25.10.10">
    <property type="entry name" value="Leucine-rich Repeat Variant"/>
    <property type="match status" value="2"/>
</dbReference>
<comment type="subcellular location">
    <subcellularLocation>
        <location evidence="1">Vacuole membrane</location>
        <topology evidence="1">Lipid-anchor</topology>
    </subcellularLocation>
</comment>
<evidence type="ECO:0000256" key="2">
    <source>
        <dbReference type="ARBA" id="ARBA00005462"/>
    </source>
</evidence>
<protein>
    <recommendedName>
        <fullName evidence="7">Vacuolar protein 8</fullName>
    </recommendedName>
</protein>
<evidence type="ECO:0000256" key="3">
    <source>
        <dbReference type="ARBA" id="ARBA00022554"/>
    </source>
</evidence>
<dbReference type="SMART" id="SM00185">
    <property type="entry name" value="ARM"/>
    <property type="match status" value="6"/>
</dbReference>
<dbReference type="InterPro" id="IPR045156">
    <property type="entry name" value="Vac8"/>
</dbReference>
<feature type="repeat" description="ARM" evidence="8">
    <location>
        <begin position="282"/>
        <end position="310"/>
    </location>
</feature>
<dbReference type="Pfam" id="PF00514">
    <property type="entry name" value="Arm"/>
    <property type="match status" value="3"/>
</dbReference>
<gene>
    <name evidence="9" type="ORF">KUTeg_000727</name>
</gene>
<evidence type="ECO:0000256" key="6">
    <source>
        <dbReference type="ARBA" id="ARBA00023288"/>
    </source>
</evidence>
<evidence type="ECO:0000313" key="9">
    <source>
        <dbReference type="EMBL" id="KAJ8322256.1"/>
    </source>
</evidence>
<dbReference type="InterPro" id="IPR011989">
    <property type="entry name" value="ARM-like"/>
</dbReference>
<organism evidence="9 10">
    <name type="scientific">Tegillarca granosa</name>
    <name type="common">Malaysian cockle</name>
    <name type="synonym">Anadara granosa</name>
    <dbReference type="NCBI Taxonomy" id="220873"/>
    <lineage>
        <taxon>Eukaryota</taxon>
        <taxon>Metazoa</taxon>
        <taxon>Spiralia</taxon>
        <taxon>Lophotrochozoa</taxon>
        <taxon>Mollusca</taxon>
        <taxon>Bivalvia</taxon>
        <taxon>Autobranchia</taxon>
        <taxon>Pteriomorphia</taxon>
        <taxon>Arcoida</taxon>
        <taxon>Arcoidea</taxon>
        <taxon>Arcidae</taxon>
        <taxon>Tegillarca</taxon>
    </lineage>
</organism>
<evidence type="ECO:0000256" key="8">
    <source>
        <dbReference type="PROSITE-ProRule" id="PRU00259"/>
    </source>
</evidence>
<dbReference type="Proteomes" id="UP001217089">
    <property type="component" value="Unassembled WGS sequence"/>
</dbReference>
<keyword evidence="3" id="KW-0926">Vacuole</keyword>
<evidence type="ECO:0000256" key="5">
    <source>
        <dbReference type="ARBA" id="ARBA00023136"/>
    </source>
</evidence>
<feature type="repeat" description="ARM" evidence="8">
    <location>
        <begin position="241"/>
        <end position="283"/>
    </location>
</feature>
<reference evidence="9 10" key="1">
    <citation type="submission" date="2022-12" db="EMBL/GenBank/DDBJ databases">
        <title>Chromosome-level genome of Tegillarca granosa.</title>
        <authorList>
            <person name="Kim J."/>
        </authorList>
    </citation>
    <scope>NUCLEOTIDE SEQUENCE [LARGE SCALE GENOMIC DNA]</scope>
    <source>
        <strain evidence="9">Teg-2019</strain>
        <tissue evidence="9">Adductor muscle</tissue>
    </source>
</reference>
<comment type="caution">
    <text evidence="9">The sequence shown here is derived from an EMBL/GenBank/DDBJ whole genome shotgun (WGS) entry which is preliminary data.</text>
</comment>
<dbReference type="InterPro" id="IPR016024">
    <property type="entry name" value="ARM-type_fold"/>
</dbReference>
<sequence>MTNAQVNLFLSKNSFSNDSKDVGFTEKFIKIIPPVLINDLSSFIRKELNNQQPACGVFNRSTSFAGKDVASGTMEQFEIKIERPKPSVLEEIIEVLKKILDYCLCCLTCGCYPGPGGDSANHINGESYGMILLDNEKVAVQNLLRYLEEEANGNPVLTDEHIRALCILTYSDNTELQRSAALCFTEISDRMKSPLSVKVARPLVELLKSRDVQVQKAATLAVSNFALSKQEANKEVIVKCGGMEPLLQLLHSKNVEVQCNTCGCVTTLATTEANKHLIVTGNGVRPLLSLMMSQDTRVQRNASGAILNLTHLQIQYYSAAALSNIAVNEKHRAMMVAIGHYDVIKQLIKLLSSKKDRVKCQACFALRNLASDPENQIIITKFGALPFLHQITSTCRKETLAAAVACLRNLSIHKTNETAIVNENFLIDLCRIVCDSSNPEGQRHAAGTIRNLAVGHHIRDLIEKDCVEALTFVLLDLESKLTVLAEEDNQKGVLLYIDMFLKSPEPNFIHIALWTLVQYLKDVIFLKAFKGHSIEPVITKLQSIDNPSTIIELANSVMRRLKDEESPSSSSDD</sequence>
<dbReference type="PROSITE" id="PS50176">
    <property type="entry name" value="ARM_REPEAT"/>
    <property type="match status" value="4"/>
</dbReference>
<dbReference type="EMBL" id="JARBDR010000018">
    <property type="protein sequence ID" value="KAJ8322256.1"/>
    <property type="molecule type" value="Genomic_DNA"/>
</dbReference>
<evidence type="ECO:0000256" key="4">
    <source>
        <dbReference type="ARBA" id="ARBA00022737"/>
    </source>
</evidence>
<feature type="repeat" description="ARM" evidence="8">
    <location>
        <begin position="383"/>
        <end position="425"/>
    </location>
</feature>
<dbReference type="SUPFAM" id="SSF48371">
    <property type="entry name" value="ARM repeat"/>
    <property type="match status" value="1"/>
</dbReference>
<name>A0ABQ9G1I4_TEGGR</name>
<dbReference type="PANTHER" id="PTHR47249:SF1">
    <property type="entry name" value="VACUOLAR PROTEIN 8"/>
    <property type="match status" value="1"/>
</dbReference>
<keyword evidence="5" id="KW-0472">Membrane</keyword>
<keyword evidence="6" id="KW-0449">Lipoprotein</keyword>
<evidence type="ECO:0000256" key="1">
    <source>
        <dbReference type="ARBA" id="ARBA00004592"/>
    </source>
</evidence>
<evidence type="ECO:0000256" key="7">
    <source>
        <dbReference type="ARBA" id="ARBA00026209"/>
    </source>
</evidence>
<keyword evidence="10" id="KW-1185">Reference proteome</keyword>
<accession>A0ABQ9G1I4</accession>
<evidence type="ECO:0000313" key="10">
    <source>
        <dbReference type="Proteomes" id="UP001217089"/>
    </source>
</evidence>
<dbReference type="InterPro" id="IPR000225">
    <property type="entry name" value="Armadillo"/>
</dbReference>
<proteinExistence type="inferred from homology"/>
<comment type="similarity">
    <text evidence="2">Belongs to the beta-catenin family.</text>
</comment>
<feature type="repeat" description="ARM" evidence="8">
    <location>
        <begin position="342"/>
        <end position="384"/>
    </location>
</feature>